<reference evidence="4 5" key="1">
    <citation type="submission" date="2019-06" db="EMBL/GenBank/DDBJ databases">
        <title>Genomics analysis of Aphanomyces spp. identifies a new class of oomycete effector associated with host adaptation.</title>
        <authorList>
            <person name="Gaulin E."/>
        </authorList>
    </citation>
    <scope>NUCLEOTIDE SEQUENCE [LARGE SCALE GENOMIC DNA]</scope>
    <source>
        <strain evidence="4 5">E</strain>
    </source>
</reference>
<dbReference type="PANTHER" id="PTHR18962">
    <property type="entry name" value="COILED-COIL DOMAIN-CONTAINING PROTEIN 39"/>
    <property type="match status" value="1"/>
</dbReference>
<evidence type="ECO:0000256" key="2">
    <source>
        <dbReference type="SAM" id="Coils"/>
    </source>
</evidence>
<feature type="non-terminal residue" evidence="4">
    <location>
        <position position="1"/>
    </location>
</feature>
<evidence type="ECO:0000313" key="4">
    <source>
        <dbReference type="EMBL" id="KAF0757216.1"/>
    </source>
</evidence>
<dbReference type="Pfam" id="PF24161">
    <property type="entry name" value="CCDC39"/>
    <property type="match status" value="1"/>
</dbReference>
<dbReference type="EMBL" id="VJMI01010012">
    <property type="protein sequence ID" value="KAF0757216.1"/>
    <property type="molecule type" value="Genomic_DNA"/>
</dbReference>
<gene>
    <name evidence="4" type="ORF">AaE_004336</name>
</gene>
<dbReference type="GO" id="GO:0005930">
    <property type="term" value="C:axoneme"/>
    <property type="evidence" value="ECO:0007669"/>
    <property type="project" value="InterPro"/>
</dbReference>
<keyword evidence="1 2" id="KW-0175">Coiled coil</keyword>
<comment type="caution">
    <text evidence="4">The sequence shown here is derived from an EMBL/GenBank/DDBJ whole genome shotgun (WGS) entry which is preliminary data.</text>
</comment>
<feature type="coiled-coil region" evidence="2">
    <location>
        <begin position="134"/>
        <end position="161"/>
    </location>
</feature>
<evidence type="ECO:0000256" key="3">
    <source>
        <dbReference type="SAM" id="MobiDB-lite"/>
    </source>
</evidence>
<organism evidence="4 5">
    <name type="scientific">Aphanomyces astaci</name>
    <name type="common">Crayfish plague agent</name>
    <dbReference type="NCBI Taxonomy" id="112090"/>
    <lineage>
        <taxon>Eukaryota</taxon>
        <taxon>Sar</taxon>
        <taxon>Stramenopiles</taxon>
        <taxon>Oomycota</taxon>
        <taxon>Saprolegniomycetes</taxon>
        <taxon>Saprolegniales</taxon>
        <taxon>Verrucalvaceae</taxon>
        <taxon>Aphanomyces</taxon>
    </lineage>
</organism>
<dbReference type="GO" id="GO:0060285">
    <property type="term" value="P:cilium-dependent cell motility"/>
    <property type="evidence" value="ECO:0007669"/>
    <property type="project" value="TreeGrafter"/>
</dbReference>
<evidence type="ECO:0000256" key="1">
    <source>
        <dbReference type="ARBA" id="ARBA00023054"/>
    </source>
</evidence>
<dbReference type="AlphaFoldDB" id="A0A6A5ASL0"/>
<dbReference type="GO" id="GO:0036159">
    <property type="term" value="P:inner dynein arm assembly"/>
    <property type="evidence" value="ECO:0007669"/>
    <property type="project" value="InterPro"/>
</dbReference>
<dbReference type="PANTHER" id="PTHR18962:SF0">
    <property type="entry name" value="COILED-COIL DOMAIN-CONTAINING PROTEIN 39"/>
    <property type="match status" value="1"/>
</dbReference>
<dbReference type="Proteomes" id="UP000469452">
    <property type="component" value="Unassembled WGS sequence"/>
</dbReference>
<dbReference type="VEuPathDB" id="FungiDB:H257_01781"/>
<dbReference type="InterPro" id="IPR033290">
    <property type="entry name" value="CCDC39"/>
</dbReference>
<accession>A0A6A5ASL0</accession>
<dbReference type="GO" id="GO:0003341">
    <property type="term" value="P:cilium movement"/>
    <property type="evidence" value="ECO:0007669"/>
    <property type="project" value="InterPro"/>
</dbReference>
<sequence length="243" mass="27961">EDDGGDAPEQPAASYSWKRSDGSVRAQPNNDADEGDDIEDVASNADIPIVSMVDDLPLFADDANKKLHAQIRANEKRMQTVKHEISEAVGRHTIMDEHLKNVKQELINTQSLQNSKLKEISTEEHLRQVSDREAGRVKQELKRLETDYNDIENKLNAIQNFLFKGNEDMDNFKMQMNWNQDEMEQWAMAAKQKEDDNMALEKYTRADDSRIKELTLEIEKLTKALQTQKQLVENEAHAFVWCT</sequence>
<protein>
    <submittedName>
        <fullName evidence="4">Uncharacterized protein</fullName>
    </submittedName>
</protein>
<name>A0A6A5ASL0_APHAT</name>
<proteinExistence type="predicted"/>
<feature type="region of interest" description="Disordered" evidence="3">
    <location>
        <begin position="1"/>
        <end position="39"/>
    </location>
</feature>
<evidence type="ECO:0000313" key="5">
    <source>
        <dbReference type="Proteomes" id="UP000469452"/>
    </source>
</evidence>
<dbReference type="SUPFAM" id="SSF57997">
    <property type="entry name" value="Tropomyosin"/>
    <property type="match status" value="1"/>
</dbReference>